<reference evidence="2" key="1">
    <citation type="submission" date="2018-05" db="EMBL/GenBank/DDBJ databases">
        <authorList>
            <person name="Lanie J.A."/>
            <person name="Ng W.-L."/>
            <person name="Kazmierczak K.M."/>
            <person name="Andrzejewski T.M."/>
            <person name="Davidsen T.M."/>
            <person name="Wayne K.J."/>
            <person name="Tettelin H."/>
            <person name="Glass J.I."/>
            <person name="Rusch D."/>
            <person name="Podicherti R."/>
            <person name="Tsui H.-C.T."/>
            <person name="Winkler M.E."/>
        </authorList>
    </citation>
    <scope>NUCLEOTIDE SEQUENCE</scope>
</reference>
<evidence type="ECO:0000313" key="2">
    <source>
        <dbReference type="EMBL" id="SVD33181.1"/>
    </source>
</evidence>
<dbReference type="AlphaFoldDB" id="A0A382UHK3"/>
<organism evidence="2">
    <name type="scientific">marine metagenome</name>
    <dbReference type="NCBI Taxonomy" id="408172"/>
    <lineage>
        <taxon>unclassified sequences</taxon>
        <taxon>metagenomes</taxon>
        <taxon>ecological metagenomes</taxon>
    </lineage>
</organism>
<sequence>MDAKGVRKFPPPGTLRGKDDGLPQLLATTKLLKAVGERVNGLGQGAPNPAESLLMANALATFVEAGMRLSPSGV</sequence>
<accession>A0A382UHK3</accession>
<proteinExistence type="predicted"/>
<feature type="region of interest" description="Disordered" evidence="1">
    <location>
        <begin position="1"/>
        <end position="21"/>
    </location>
</feature>
<name>A0A382UHK3_9ZZZZ</name>
<gene>
    <name evidence="2" type="ORF">METZ01_LOCUS386035</name>
</gene>
<protein>
    <submittedName>
        <fullName evidence="2">Uncharacterized protein</fullName>
    </submittedName>
</protein>
<dbReference type="EMBL" id="UINC01143956">
    <property type="protein sequence ID" value="SVD33181.1"/>
    <property type="molecule type" value="Genomic_DNA"/>
</dbReference>
<evidence type="ECO:0000256" key="1">
    <source>
        <dbReference type="SAM" id="MobiDB-lite"/>
    </source>
</evidence>
<feature type="non-terminal residue" evidence="2">
    <location>
        <position position="74"/>
    </location>
</feature>